<dbReference type="PANTHER" id="PTHR46300">
    <property type="entry name" value="P450, PUTATIVE (EUROFUNG)-RELATED-RELATED"/>
    <property type="match status" value="1"/>
</dbReference>
<keyword evidence="7" id="KW-1185">Reference proteome</keyword>
<dbReference type="EMBL" id="JAJVDC020000020">
    <property type="protein sequence ID" value="KAL1633676.1"/>
    <property type="molecule type" value="Genomic_DNA"/>
</dbReference>
<evidence type="ECO:0000256" key="4">
    <source>
        <dbReference type="ARBA" id="ARBA00023004"/>
    </source>
</evidence>
<organism evidence="6 7">
    <name type="scientific">Neofusicoccum ribis</name>
    <dbReference type="NCBI Taxonomy" id="45134"/>
    <lineage>
        <taxon>Eukaryota</taxon>
        <taxon>Fungi</taxon>
        <taxon>Dikarya</taxon>
        <taxon>Ascomycota</taxon>
        <taxon>Pezizomycotina</taxon>
        <taxon>Dothideomycetes</taxon>
        <taxon>Dothideomycetes incertae sedis</taxon>
        <taxon>Botryosphaeriales</taxon>
        <taxon>Botryosphaeriaceae</taxon>
        <taxon>Neofusicoccum</taxon>
    </lineage>
</organism>
<evidence type="ECO:0000256" key="2">
    <source>
        <dbReference type="ARBA" id="ARBA00022723"/>
    </source>
</evidence>
<gene>
    <name evidence="6" type="ORF">SLS56_002824</name>
</gene>
<dbReference type="Pfam" id="PF00067">
    <property type="entry name" value="p450"/>
    <property type="match status" value="1"/>
</dbReference>
<evidence type="ECO:0000256" key="3">
    <source>
        <dbReference type="ARBA" id="ARBA00023002"/>
    </source>
</evidence>
<evidence type="ECO:0000256" key="5">
    <source>
        <dbReference type="ARBA" id="ARBA00023033"/>
    </source>
</evidence>
<comment type="similarity">
    <text evidence="1">Belongs to the cytochrome P450 family.</text>
</comment>
<dbReference type="InterPro" id="IPR002401">
    <property type="entry name" value="Cyt_P450_E_grp-I"/>
</dbReference>
<name>A0ABR3T3H6_9PEZI</name>
<sequence>MEKWARQHGEIFRVRSGIVTEYFINSDKAVKAIFDKSSAASSERPRWIIANELFTNQWNVLFLNASDPRWKFLHEVAHDPDAGTDKQELWPKIGRYTYSAFAQQTFGLEIKDTSSPSIPYIHGESSTVVWPRDFANRRTETGLAEIIATFPGVYLVDMIQTLDKLPSFMKMKSQISTWSFLEAMLLYPDVQEKARQQIDAVVQDRLPEWEDLEQLPYIRSTMKEVWRWRPPVALGHPHVTTRPLWYGGRAIPQGSRLHLNAWAIGHDPARHPDPHAFRPERFLADPATSLQSANLADPAGRDHFAFGAGRRICTPASSPSPF</sequence>
<protein>
    <recommendedName>
        <fullName evidence="8">Cytochrome P450</fullName>
    </recommendedName>
</protein>
<dbReference type="InterPro" id="IPR050364">
    <property type="entry name" value="Cytochrome_P450_fung"/>
</dbReference>
<evidence type="ECO:0000313" key="6">
    <source>
        <dbReference type="EMBL" id="KAL1633676.1"/>
    </source>
</evidence>
<evidence type="ECO:0008006" key="8">
    <source>
        <dbReference type="Google" id="ProtNLM"/>
    </source>
</evidence>
<dbReference type="PRINTS" id="PR00463">
    <property type="entry name" value="EP450I"/>
</dbReference>
<evidence type="ECO:0000313" key="7">
    <source>
        <dbReference type="Proteomes" id="UP001521116"/>
    </source>
</evidence>
<proteinExistence type="inferred from homology"/>
<reference evidence="6 7" key="1">
    <citation type="submission" date="2024-02" db="EMBL/GenBank/DDBJ databases">
        <title>De novo assembly and annotation of 12 fungi associated with fruit tree decline syndrome in Ontario, Canada.</title>
        <authorList>
            <person name="Sulman M."/>
            <person name="Ellouze W."/>
            <person name="Ilyukhin E."/>
        </authorList>
    </citation>
    <scope>NUCLEOTIDE SEQUENCE [LARGE SCALE GENOMIC DNA]</scope>
    <source>
        <strain evidence="6 7">M1-105</strain>
    </source>
</reference>
<dbReference type="InterPro" id="IPR001128">
    <property type="entry name" value="Cyt_P450"/>
</dbReference>
<dbReference type="Proteomes" id="UP001521116">
    <property type="component" value="Unassembled WGS sequence"/>
</dbReference>
<dbReference type="InterPro" id="IPR036396">
    <property type="entry name" value="Cyt_P450_sf"/>
</dbReference>
<keyword evidence="3" id="KW-0560">Oxidoreductase</keyword>
<dbReference type="Gene3D" id="1.10.630.10">
    <property type="entry name" value="Cytochrome P450"/>
    <property type="match status" value="2"/>
</dbReference>
<dbReference type="PANTHER" id="PTHR46300:SF2">
    <property type="entry name" value="CYTOCHROME P450 MONOOXYGENASE ALNH-RELATED"/>
    <property type="match status" value="1"/>
</dbReference>
<evidence type="ECO:0000256" key="1">
    <source>
        <dbReference type="ARBA" id="ARBA00010617"/>
    </source>
</evidence>
<keyword evidence="4" id="KW-0408">Iron</keyword>
<comment type="caution">
    <text evidence="6">The sequence shown here is derived from an EMBL/GenBank/DDBJ whole genome shotgun (WGS) entry which is preliminary data.</text>
</comment>
<dbReference type="SUPFAM" id="SSF48264">
    <property type="entry name" value="Cytochrome P450"/>
    <property type="match status" value="1"/>
</dbReference>
<keyword evidence="5" id="KW-0503">Monooxygenase</keyword>
<keyword evidence="2" id="KW-0479">Metal-binding</keyword>
<accession>A0ABR3T3H6</accession>